<name>A0A0L8I2F8_OCTBM</name>
<dbReference type="PANTHER" id="PTHR10334">
    <property type="entry name" value="CYSTEINE-RICH SECRETORY PROTEIN-RELATED"/>
    <property type="match status" value="1"/>
</dbReference>
<proteinExistence type="predicted"/>
<dbReference type="SUPFAM" id="SSF55797">
    <property type="entry name" value="PR-1-like"/>
    <property type="match status" value="1"/>
</dbReference>
<evidence type="ECO:0000313" key="3">
    <source>
        <dbReference type="EMBL" id="KOF95657.1"/>
    </source>
</evidence>
<dbReference type="InterPro" id="IPR014044">
    <property type="entry name" value="CAP_dom"/>
</dbReference>
<dbReference type="InterPro" id="IPR018244">
    <property type="entry name" value="Allrgn_V5/Tpx1_CS"/>
</dbReference>
<dbReference type="OrthoDB" id="337038at2759"/>
<feature type="domain" description="SCP" evidence="2">
    <location>
        <begin position="127"/>
        <end position="261"/>
    </location>
</feature>
<feature type="region of interest" description="Disordered" evidence="1">
    <location>
        <begin position="104"/>
        <end position="126"/>
    </location>
</feature>
<dbReference type="EMBL" id="KQ416702">
    <property type="protein sequence ID" value="KOF95657.1"/>
    <property type="molecule type" value="Genomic_DNA"/>
</dbReference>
<dbReference type="PRINTS" id="PR00838">
    <property type="entry name" value="V5ALLERGEN"/>
</dbReference>
<dbReference type="CDD" id="cd05382">
    <property type="entry name" value="CAP_GAPR1-like"/>
    <property type="match status" value="1"/>
</dbReference>
<feature type="compositionally biased region" description="Basic and acidic residues" evidence="1">
    <location>
        <begin position="109"/>
        <end position="126"/>
    </location>
</feature>
<dbReference type="Pfam" id="PF00188">
    <property type="entry name" value="CAP"/>
    <property type="match status" value="1"/>
</dbReference>
<gene>
    <name evidence="3" type="ORF">OCBIM_22037570mg</name>
</gene>
<dbReference type="InterPro" id="IPR034113">
    <property type="entry name" value="SCP_GAPR1-like"/>
</dbReference>
<dbReference type="InterPro" id="IPR001283">
    <property type="entry name" value="CRISP-related"/>
</dbReference>
<dbReference type="Gene3D" id="3.40.33.10">
    <property type="entry name" value="CAP"/>
    <property type="match status" value="1"/>
</dbReference>
<organism evidence="3">
    <name type="scientific">Octopus bimaculoides</name>
    <name type="common">California two-spotted octopus</name>
    <dbReference type="NCBI Taxonomy" id="37653"/>
    <lineage>
        <taxon>Eukaryota</taxon>
        <taxon>Metazoa</taxon>
        <taxon>Spiralia</taxon>
        <taxon>Lophotrochozoa</taxon>
        <taxon>Mollusca</taxon>
        <taxon>Cephalopoda</taxon>
        <taxon>Coleoidea</taxon>
        <taxon>Octopodiformes</taxon>
        <taxon>Octopoda</taxon>
        <taxon>Incirrata</taxon>
        <taxon>Octopodidae</taxon>
        <taxon>Octopus</taxon>
    </lineage>
</organism>
<dbReference type="FunFam" id="3.40.33.10:FF:000002">
    <property type="entry name" value="Golgi-associated plant pathogenesis-related protein 1"/>
    <property type="match status" value="1"/>
</dbReference>
<dbReference type="AlphaFoldDB" id="A0A0L8I2F8"/>
<dbReference type="GO" id="GO:0005576">
    <property type="term" value="C:extracellular region"/>
    <property type="evidence" value="ECO:0007669"/>
    <property type="project" value="InterPro"/>
</dbReference>
<dbReference type="PRINTS" id="PR00837">
    <property type="entry name" value="V5TPXLIKE"/>
</dbReference>
<dbReference type="PROSITE" id="PS01009">
    <property type="entry name" value="CRISP_1"/>
    <property type="match status" value="1"/>
</dbReference>
<evidence type="ECO:0000259" key="2">
    <source>
        <dbReference type="SMART" id="SM00198"/>
    </source>
</evidence>
<dbReference type="InterPro" id="IPR035940">
    <property type="entry name" value="CAP_sf"/>
</dbReference>
<accession>A0A0L8I2F8</accession>
<evidence type="ECO:0000256" key="1">
    <source>
        <dbReference type="SAM" id="MobiDB-lite"/>
    </source>
</evidence>
<dbReference type="InterPro" id="IPR002413">
    <property type="entry name" value="V5_allergen-like"/>
</dbReference>
<dbReference type="SMART" id="SM00198">
    <property type="entry name" value="SCP"/>
    <property type="match status" value="1"/>
</dbReference>
<sequence>MAQWLGQRTRGFDSQTERYECLLSEKHLKLHEAPAGDGGEPCCTLSPQLSLTLSSCFCCACNSKGSALPHCVMLNIPENYIKGTRVCGVLSQLHESIPKNFKQLINSEPIDKPKRSIEGSPEEQKKELERSALEAHNRYRAKHGVPDLTLAEDLCEMAQKWADYLASRNVPQHSDCKGVGENLANNWRYDGGLLTGEEATDIWYEEIKKYDFNDPTFRSGTGHFTQVVWKESKEMGIGRGRSEDGSYFVVANYRPAGNFMGHFAENVFRPKA</sequence>
<reference evidence="3" key="1">
    <citation type="submission" date="2015-07" db="EMBL/GenBank/DDBJ databases">
        <title>MeaNS - Measles Nucleotide Surveillance Program.</title>
        <authorList>
            <person name="Tran T."/>
            <person name="Druce J."/>
        </authorList>
    </citation>
    <scope>NUCLEOTIDE SEQUENCE</scope>
    <source>
        <strain evidence="3">UCB-OBI-ISO-001</strain>
        <tissue evidence="3">Gonad</tissue>
    </source>
</reference>
<protein>
    <recommendedName>
        <fullName evidence="2">SCP domain-containing protein</fullName>
    </recommendedName>
</protein>